<accession>A0A1J5S522</accession>
<reference evidence="2" key="1">
    <citation type="submission" date="2016-10" db="EMBL/GenBank/DDBJ databases">
        <title>Sequence of Gallionella enrichment culture.</title>
        <authorList>
            <person name="Poehlein A."/>
            <person name="Muehling M."/>
            <person name="Daniel R."/>
        </authorList>
    </citation>
    <scope>NUCLEOTIDE SEQUENCE</scope>
</reference>
<organism evidence="2">
    <name type="scientific">mine drainage metagenome</name>
    <dbReference type="NCBI Taxonomy" id="410659"/>
    <lineage>
        <taxon>unclassified sequences</taxon>
        <taxon>metagenomes</taxon>
        <taxon>ecological metagenomes</taxon>
    </lineage>
</organism>
<feature type="compositionally biased region" description="Basic and acidic residues" evidence="1">
    <location>
        <begin position="84"/>
        <end position="111"/>
    </location>
</feature>
<dbReference type="EMBL" id="MLJW01000069">
    <property type="protein sequence ID" value="OIR03083.1"/>
    <property type="molecule type" value="Genomic_DNA"/>
</dbReference>
<feature type="region of interest" description="Disordered" evidence="1">
    <location>
        <begin position="55"/>
        <end position="111"/>
    </location>
</feature>
<dbReference type="AlphaFoldDB" id="A0A1J5S522"/>
<sequence length="111" mass="12243">MPYLAAQGLAGFAAQDRVLRIRDGIMAVSFEGIKVRMLPLRVRICGLGWRLGARLKSPEKDDNRPTSPSAEHASSGAFADGFEDAAHQGERRRRAAADDRIDPEHVRYRAA</sequence>
<protein>
    <submittedName>
        <fullName evidence="2">Uncharacterized protein</fullName>
    </submittedName>
</protein>
<gene>
    <name evidence="2" type="ORF">GALL_148610</name>
</gene>
<name>A0A1J5S522_9ZZZZ</name>
<proteinExistence type="predicted"/>
<comment type="caution">
    <text evidence="2">The sequence shown here is derived from an EMBL/GenBank/DDBJ whole genome shotgun (WGS) entry which is preliminary data.</text>
</comment>
<evidence type="ECO:0000256" key="1">
    <source>
        <dbReference type="SAM" id="MobiDB-lite"/>
    </source>
</evidence>
<evidence type="ECO:0000313" key="2">
    <source>
        <dbReference type="EMBL" id="OIR03083.1"/>
    </source>
</evidence>